<evidence type="ECO:0000259" key="1">
    <source>
        <dbReference type="PROSITE" id="PS51387"/>
    </source>
</evidence>
<dbReference type="AlphaFoldDB" id="A0AA38FQ38"/>
<reference evidence="2 3" key="1">
    <citation type="journal article" date="2021" name="Nat. Plants">
        <title>The Taxus genome provides insights into paclitaxel biosynthesis.</title>
        <authorList>
            <person name="Xiong X."/>
            <person name="Gou J."/>
            <person name="Liao Q."/>
            <person name="Li Y."/>
            <person name="Zhou Q."/>
            <person name="Bi G."/>
            <person name="Li C."/>
            <person name="Du R."/>
            <person name="Wang X."/>
            <person name="Sun T."/>
            <person name="Guo L."/>
            <person name="Liang H."/>
            <person name="Lu P."/>
            <person name="Wu Y."/>
            <person name="Zhang Z."/>
            <person name="Ro D.K."/>
            <person name="Shang Y."/>
            <person name="Huang S."/>
            <person name="Yan J."/>
        </authorList>
    </citation>
    <scope>NUCLEOTIDE SEQUENCE [LARGE SCALE GENOMIC DNA]</scope>
    <source>
        <strain evidence="2">Ta-2019</strain>
    </source>
</reference>
<accession>A0AA38FQ38</accession>
<feature type="domain" description="FAD-binding PCMH-type" evidence="1">
    <location>
        <begin position="1"/>
        <end position="110"/>
    </location>
</feature>
<dbReference type="EMBL" id="JAHRHJ020000008">
    <property type="protein sequence ID" value="KAH9307198.1"/>
    <property type="molecule type" value="Genomic_DNA"/>
</dbReference>
<sequence>MRSKTAWVESGATLGQLYSAIAEKTARYGFPAGVCPTIGVGGHLSGGGLGLLSRKYGLSADNVVNALLVDANGKLVDREGMGEDVFWALRGGGGGSWGVVIAWKIKLVKLPPKITAFNVPRTGRNEITKLINRWQTIAPSAHEDLYIRAFVFGGKPE</sequence>
<dbReference type="Gene3D" id="3.30.465.10">
    <property type="match status" value="1"/>
</dbReference>
<name>A0AA38FQ38_TAXCH</name>
<gene>
    <name evidence="2" type="ORF">KI387_044413</name>
</gene>
<dbReference type="GO" id="GO:0071949">
    <property type="term" value="F:FAD binding"/>
    <property type="evidence" value="ECO:0007669"/>
    <property type="project" value="InterPro"/>
</dbReference>
<dbReference type="InterPro" id="IPR036318">
    <property type="entry name" value="FAD-bd_PCMH-like_sf"/>
</dbReference>
<proteinExistence type="predicted"/>
<dbReference type="InterPro" id="IPR016169">
    <property type="entry name" value="FAD-bd_PCMH_sub2"/>
</dbReference>
<dbReference type="SUPFAM" id="SSF56176">
    <property type="entry name" value="FAD-binding/transporter-associated domain-like"/>
    <property type="match status" value="1"/>
</dbReference>
<keyword evidence="3" id="KW-1185">Reference proteome</keyword>
<evidence type="ECO:0000313" key="3">
    <source>
        <dbReference type="Proteomes" id="UP000824469"/>
    </source>
</evidence>
<protein>
    <recommendedName>
        <fullName evidence="1">FAD-binding PCMH-type domain-containing protein</fullName>
    </recommendedName>
</protein>
<dbReference type="PROSITE" id="PS51387">
    <property type="entry name" value="FAD_PCMH"/>
    <property type="match status" value="1"/>
</dbReference>
<feature type="non-terminal residue" evidence="2">
    <location>
        <position position="157"/>
    </location>
</feature>
<evidence type="ECO:0000313" key="2">
    <source>
        <dbReference type="EMBL" id="KAH9307198.1"/>
    </source>
</evidence>
<dbReference type="InterPro" id="IPR006094">
    <property type="entry name" value="Oxid_FAD_bind_N"/>
</dbReference>
<dbReference type="Proteomes" id="UP000824469">
    <property type="component" value="Unassembled WGS sequence"/>
</dbReference>
<dbReference type="OMA" id="NCDEREI"/>
<dbReference type="InterPro" id="IPR016166">
    <property type="entry name" value="FAD-bd_PCMH"/>
</dbReference>
<comment type="caution">
    <text evidence="2">The sequence shown here is derived from an EMBL/GenBank/DDBJ whole genome shotgun (WGS) entry which is preliminary data.</text>
</comment>
<dbReference type="Pfam" id="PF01565">
    <property type="entry name" value="FAD_binding_4"/>
    <property type="match status" value="1"/>
</dbReference>
<dbReference type="PANTHER" id="PTHR32448">
    <property type="entry name" value="OS08G0158400 PROTEIN"/>
    <property type="match status" value="1"/>
</dbReference>
<organism evidence="2 3">
    <name type="scientific">Taxus chinensis</name>
    <name type="common">Chinese yew</name>
    <name type="synonym">Taxus wallichiana var. chinensis</name>
    <dbReference type="NCBI Taxonomy" id="29808"/>
    <lineage>
        <taxon>Eukaryota</taxon>
        <taxon>Viridiplantae</taxon>
        <taxon>Streptophyta</taxon>
        <taxon>Embryophyta</taxon>
        <taxon>Tracheophyta</taxon>
        <taxon>Spermatophyta</taxon>
        <taxon>Pinopsida</taxon>
        <taxon>Pinidae</taxon>
        <taxon>Conifers II</taxon>
        <taxon>Cupressales</taxon>
        <taxon>Taxaceae</taxon>
        <taxon>Taxus</taxon>
    </lineage>
</organism>